<evidence type="ECO:0000256" key="3">
    <source>
        <dbReference type="ARBA" id="ARBA00022741"/>
    </source>
</evidence>
<keyword evidence="10" id="KW-1185">Reference proteome</keyword>
<keyword evidence="5" id="KW-0449">Lipoprotein</keyword>
<keyword evidence="8" id="KW-0460">Magnesium</keyword>
<dbReference type="CDD" id="cd04154">
    <property type="entry name" value="Arl2"/>
    <property type="match status" value="1"/>
</dbReference>
<dbReference type="GO" id="GO:0005525">
    <property type="term" value="F:GTP binding"/>
    <property type="evidence" value="ECO:0007669"/>
    <property type="project" value="UniProtKB-KW"/>
</dbReference>
<feature type="binding site" evidence="8">
    <location>
        <position position="113"/>
    </location>
    <ligand>
        <name>Mg(2+)</name>
        <dbReference type="ChEBI" id="CHEBI:18420"/>
    </ligand>
</feature>
<evidence type="ECO:0000256" key="7">
    <source>
        <dbReference type="PIRSR" id="PIRSR606689-1"/>
    </source>
</evidence>
<evidence type="ECO:0000256" key="5">
    <source>
        <dbReference type="ARBA" id="ARBA00023288"/>
    </source>
</evidence>
<dbReference type="Proteomes" id="UP000008909">
    <property type="component" value="Unassembled WGS sequence"/>
</dbReference>
<evidence type="ECO:0000256" key="8">
    <source>
        <dbReference type="PIRSR" id="PIRSR606689-2"/>
    </source>
</evidence>
<dbReference type="PRINTS" id="PR00328">
    <property type="entry name" value="SAR1GTPBP"/>
</dbReference>
<dbReference type="SMART" id="SM00177">
    <property type="entry name" value="ARF"/>
    <property type="match status" value="1"/>
</dbReference>
<gene>
    <name evidence="9" type="ORF">CLF_111960</name>
</gene>
<dbReference type="GO" id="GO:0046872">
    <property type="term" value="F:metal ion binding"/>
    <property type="evidence" value="ECO:0007669"/>
    <property type="project" value="UniProtKB-KW"/>
</dbReference>
<reference evidence="9" key="1">
    <citation type="journal article" date="2011" name="Genome Biol.">
        <title>The draft genome of the carcinogenic human liver fluke Clonorchis sinensis.</title>
        <authorList>
            <person name="Wang X."/>
            <person name="Chen W."/>
            <person name="Huang Y."/>
            <person name="Sun J."/>
            <person name="Men J."/>
            <person name="Liu H."/>
            <person name="Luo F."/>
            <person name="Guo L."/>
            <person name="Lv X."/>
            <person name="Deng C."/>
            <person name="Zhou C."/>
            <person name="Fan Y."/>
            <person name="Li X."/>
            <person name="Huang L."/>
            <person name="Hu Y."/>
            <person name="Liang C."/>
            <person name="Hu X."/>
            <person name="Xu J."/>
            <person name="Yu X."/>
        </authorList>
    </citation>
    <scope>NUCLEOTIDE SEQUENCE [LARGE SCALE GENOMIC DNA]</scope>
    <source>
        <strain evidence="9">Henan</strain>
    </source>
</reference>
<keyword evidence="4 7" id="KW-0342">GTP-binding</keyword>
<dbReference type="InterPro" id="IPR045873">
    <property type="entry name" value="Arl2"/>
</dbReference>
<evidence type="ECO:0000256" key="2">
    <source>
        <dbReference type="ARBA" id="ARBA00022707"/>
    </source>
</evidence>
<evidence type="ECO:0000256" key="4">
    <source>
        <dbReference type="ARBA" id="ARBA00023134"/>
    </source>
</evidence>
<sequence>MSLNGYDEVHDMYNSTDGGIPNPMFSSNARGASEAPMIRRFIPFDIFTRSSVTSALDLEASYLSSLPVRSYDSTPSPSKVWSEMGLLTILKKLKQKEREVRILILGLDNAGKTTIVKKFNGEDINSISPTLGFSIQTLEHMGYKLNIWDVGGQKSLRSYWRNYFETTDALIWVVDSTDRLRLNDCREELGKLLQEERLAGATLLVFANKQDLAASLKPAQIGEALGLNDIKSHHWCILGCSAVTGENLLEGINWLLKDVSSRIFSADEATGYVSCFCYNCFVSSQVIPQTEDIPNHSAITDLRLHASQLSQDLQTAISPADFQMLNTKSTEVKLTQSWQFKDRQITLCTEEINGKAAQIEIANRLQEIGHPVSLIRRQLRKILAAVSRCSKERIGTAVIPYKAGTSELIQGLLNLANI</sequence>
<dbReference type="InterPro" id="IPR005225">
    <property type="entry name" value="Small_GTP-bd"/>
</dbReference>
<reference key="2">
    <citation type="submission" date="2011-10" db="EMBL/GenBank/DDBJ databases">
        <title>The genome and transcriptome sequence of Clonorchis sinensis provide insights into the carcinogenic liver fluke.</title>
        <authorList>
            <person name="Wang X."/>
            <person name="Huang Y."/>
            <person name="Chen W."/>
            <person name="Liu H."/>
            <person name="Guo L."/>
            <person name="Chen Y."/>
            <person name="Luo F."/>
            <person name="Zhou W."/>
            <person name="Sun J."/>
            <person name="Mao Q."/>
            <person name="Liang P."/>
            <person name="Zhou C."/>
            <person name="Tian Y."/>
            <person name="Men J."/>
            <person name="Lv X."/>
            <person name="Huang L."/>
            <person name="Zhou J."/>
            <person name="Hu Y."/>
            <person name="Li R."/>
            <person name="Zhang F."/>
            <person name="Lei H."/>
            <person name="Li X."/>
            <person name="Hu X."/>
            <person name="Liang C."/>
            <person name="Xu J."/>
            <person name="Wu Z."/>
            <person name="Yu X."/>
        </authorList>
    </citation>
    <scope>NUCLEOTIDE SEQUENCE</scope>
    <source>
        <strain>Henan</strain>
    </source>
</reference>
<keyword evidence="8" id="KW-0479">Metal-binding</keyword>
<organism evidence="9 10">
    <name type="scientific">Clonorchis sinensis</name>
    <name type="common">Chinese liver fluke</name>
    <dbReference type="NCBI Taxonomy" id="79923"/>
    <lineage>
        <taxon>Eukaryota</taxon>
        <taxon>Metazoa</taxon>
        <taxon>Spiralia</taxon>
        <taxon>Lophotrochozoa</taxon>
        <taxon>Platyhelminthes</taxon>
        <taxon>Trematoda</taxon>
        <taxon>Digenea</taxon>
        <taxon>Opisthorchiida</taxon>
        <taxon>Opisthorchiata</taxon>
        <taxon>Opisthorchiidae</taxon>
        <taxon>Clonorchis</taxon>
    </lineage>
</organism>
<dbReference type="Gene3D" id="3.40.50.300">
    <property type="entry name" value="P-loop containing nucleotide triphosphate hydrolases"/>
    <property type="match status" value="1"/>
</dbReference>
<dbReference type="InterPro" id="IPR027417">
    <property type="entry name" value="P-loop_NTPase"/>
</dbReference>
<dbReference type="NCBIfam" id="TIGR00231">
    <property type="entry name" value="small_GTP"/>
    <property type="match status" value="1"/>
</dbReference>
<evidence type="ECO:0000256" key="1">
    <source>
        <dbReference type="ARBA" id="ARBA00010290"/>
    </source>
</evidence>
<feature type="binding site" evidence="7">
    <location>
        <begin position="106"/>
        <end position="113"/>
    </location>
    <ligand>
        <name>GTP</name>
        <dbReference type="ChEBI" id="CHEBI:37565"/>
    </ligand>
</feature>
<accession>G7YM56</accession>
<keyword evidence="3 7" id="KW-0547">Nucleotide-binding</keyword>
<comment type="similarity">
    <text evidence="1">Belongs to the small GTPase superfamily. Arf family.</text>
</comment>
<name>G7YM56_CLOSI</name>
<feature type="binding site" evidence="7">
    <location>
        <begin position="208"/>
        <end position="211"/>
    </location>
    <ligand>
        <name>GTP</name>
        <dbReference type="ChEBI" id="CHEBI:37565"/>
    </ligand>
</feature>
<evidence type="ECO:0000313" key="9">
    <source>
        <dbReference type="EMBL" id="GAA54037.1"/>
    </source>
</evidence>
<dbReference type="PANTHER" id="PTHR45697">
    <property type="entry name" value="ADP-RIBOSYLATION FACTOR-LIKE PROTEIN 2-RELATED"/>
    <property type="match status" value="1"/>
</dbReference>
<feature type="binding site" evidence="8">
    <location>
        <position position="130"/>
    </location>
    <ligand>
        <name>Mg(2+)</name>
        <dbReference type="ChEBI" id="CHEBI:18420"/>
    </ligand>
</feature>
<feature type="binding site" evidence="7">
    <location>
        <position position="152"/>
    </location>
    <ligand>
        <name>GTP</name>
        <dbReference type="ChEBI" id="CHEBI:37565"/>
    </ligand>
</feature>
<proteinExistence type="inferred from homology"/>
<dbReference type="GO" id="GO:0003924">
    <property type="term" value="F:GTPase activity"/>
    <property type="evidence" value="ECO:0007669"/>
    <property type="project" value="InterPro"/>
</dbReference>
<dbReference type="SUPFAM" id="SSF52540">
    <property type="entry name" value="P-loop containing nucleoside triphosphate hydrolases"/>
    <property type="match status" value="1"/>
</dbReference>
<dbReference type="EMBL" id="DF143693">
    <property type="protein sequence ID" value="GAA54037.1"/>
    <property type="molecule type" value="Genomic_DNA"/>
</dbReference>
<dbReference type="PROSITE" id="PS51417">
    <property type="entry name" value="ARF"/>
    <property type="match status" value="1"/>
</dbReference>
<dbReference type="InterPro" id="IPR044612">
    <property type="entry name" value="ARL2/3"/>
</dbReference>
<dbReference type="SMART" id="SM00178">
    <property type="entry name" value="SAR"/>
    <property type="match status" value="1"/>
</dbReference>
<dbReference type="InterPro" id="IPR006689">
    <property type="entry name" value="Small_GTPase_ARF/SAR"/>
</dbReference>
<dbReference type="AlphaFoldDB" id="G7YM56"/>
<dbReference type="SMART" id="SM00175">
    <property type="entry name" value="RAB"/>
    <property type="match status" value="1"/>
</dbReference>
<dbReference type="Pfam" id="PF00025">
    <property type="entry name" value="Arf"/>
    <property type="match status" value="1"/>
</dbReference>
<dbReference type="FunFam" id="3.40.50.300:FF:000393">
    <property type="entry name" value="ADP-ribosylation factor-like 2, arl2"/>
    <property type="match status" value="1"/>
</dbReference>
<keyword evidence="2" id="KW-0519">Myristate</keyword>
<protein>
    <recommendedName>
        <fullName evidence="6">ADP-ribosylation factor-like protein 2</fullName>
    </recommendedName>
</protein>
<evidence type="ECO:0000313" key="10">
    <source>
        <dbReference type="Proteomes" id="UP000008909"/>
    </source>
</evidence>
<evidence type="ECO:0000256" key="6">
    <source>
        <dbReference type="ARBA" id="ARBA00026198"/>
    </source>
</evidence>